<dbReference type="PROSITE" id="PS50118">
    <property type="entry name" value="HMG_BOX_2"/>
    <property type="match status" value="1"/>
</dbReference>
<dbReference type="STRING" id="946122.A0A0C2S8L8"/>
<dbReference type="Proteomes" id="UP000054549">
    <property type="component" value="Unassembled WGS sequence"/>
</dbReference>
<dbReference type="Pfam" id="PF00505">
    <property type="entry name" value="HMG_box"/>
    <property type="match status" value="1"/>
</dbReference>
<dbReference type="AlphaFoldDB" id="A0A0C2S8L8"/>
<dbReference type="GO" id="GO:0005634">
    <property type="term" value="C:nucleus"/>
    <property type="evidence" value="ECO:0007669"/>
    <property type="project" value="UniProtKB-UniRule"/>
</dbReference>
<dbReference type="SUPFAM" id="SSF47095">
    <property type="entry name" value="HMG-box"/>
    <property type="match status" value="1"/>
</dbReference>
<evidence type="ECO:0000313" key="6">
    <source>
        <dbReference type="Proteomes" id="UP000054549"/>
    </source>
</evidence>
<dbReference type="OrthoDB" id="6247875at2759"/>
<dbReference type="GO" id="GO:0000981">
    <property type="term" value="F:DNA-binding transcription factor activity, RNA polymerase II-specific"/>
    <property type="evidence" value="ECO:0007669"/>
    <property type="project" value="TreeGrafter"/>
</dbReference>
<dbReference type="InParanoid" id="A0A0C2S8L8"/>
<dbReference type="GO" id="GO:0000978">
    <property type="term" value="F:RNA polymerase II cis-regulatory region sequence-specific DNA binding"/>
    <property type="evidence" value="ECO:0007669"/>
    <property type="project" value="TreeGrafter"/>
</dbReference>
<dbReference type="EMBL" id="KN818322">
    <property type="protein sequence ID" value="KIL59120.1"/>
    <property type="molecule type" value="Genomic_DNA"/>
</dbReference>
<dbReference type="CDD" id="cd01389">
    <property type="entry name" value="HMG-box_ROX1-like"/>
    <property type="match status" value="1"/>
</dbReference>
<dbReference type="InterPro" id="IPR051356">
    <property type="entry name" value="SOX/SOX-like_TF"/>
</dbReference>
<feature type="DNA-binding region" description="HMG box" evidence="3">
    <location>
        <begin position="17"/>
        <end position="86"/>
    </location>
</feature>
<organism evidence="5 6">
    <name type="scientific">Amanita muscaria (strain Koide BX008)</name>
    <dbReference type="NCBI Taxonomy" id="946122"/>
    <lineage>
        <taxon>Eukaryota</taxon>
        <taxon>Fungi</taxon>
        <taxon>Dikarya</taxon>
        <taxon>Basidiomycota</taxon>
        <taxon>Agaricomycotina</taxon>
        <taxon>Agaricomycetes</taxon>
        <taxon>Agaricomycetidae</taxon>
        <taxon>Agaricales</taxon>
        <taxon>Pluteineae</taxon>
        <taxon>Amanitaceae</taxon>
        <taxon>Amanita</taxon>
    </lineage>
</organism>
<accession>A0A0C2S8L8</accession>
<protein>
    <recommendedName>
        <fullName evidence="4">HMG box domain-containing protein</fullName>
    </recommendedName>
</protein>
<dbReference type="Gene3D" id="1.10.30.10">
    <property type="entry name" value="High mobility group box domain"/>
    <property type="match status" value="1"/>
</dbReference>
<feature type="domain" description="HMG box" evidence="4">
    <location>
        <begin position="17"/>
        <end position="86"/>
    </location>
</feature>
<evidence type="ECO:0000256" key="1">
    <source>
        <dbReference type="ARBA" id="ARBA00023125"/>
    </source>
</evidence>
<dbReference type="PANTHER" id="PTHR45789">
    <property type="entry name" value="FI18025P1"/>
    <property type="match status" value="1"/>
</dbReference>
<dbReference type="SMART" id="SM00398">
    <property type="entry name" value="HMG"/>
    <property type="match status" value="1"/>
</dbReference>
<evidence type="ECO:0000259" key="4">
    <source>
        <dbReference type="PROSITE" id="PS50118"/>
    </source>
</evidence>
<keyword evidence="6" id="KW-1185">Reference proteome</keyword>
<keyword evidence="1 3" id="KW-0238">DNA-binding</keyword>
<evidence type="ECO:0000313" key="5">
    <source>
        <dbReference type="EMBL" id="KIL59120.1"/>
    </source>
</evidence>
<feature type="non-terminal residue" evidence="5">
    <location>
        <position position="89"/>
    </location>
</feature>
<proteinExistence type="predicted"/>
<name>A0A0C2S8L8_AMAMK</name>
<dbReference type="PANTHER" id="PTHR45789:SF2">
    <property type="entry name" value="FI18025P1"/>
    <property type="match status" value="1"/>
</dbReference>
<dbReference type="InterPro" id="IPR009071">
    <property type="entry name" value="HMG_box_dom"/>
</dbReference>
<keyword evidence="2 3" id="KW-0539">Nucleus</keyword>
<evidence type="ECO:0000256" key="2">
    <source>
        <dbReference type="ARBA" id="ARBA00023242"/>
    </source>
</evidence>
<evidence type="ECO:0000256" key="3">
    <source>
        <dbReference type="PROSITE-ProRule" id="PRU00267"/>
    </source>
</evidence>
<reference evidence="5 6" key="1">
    <citation type="submission" date="2014-04" db="EMBL/GenBank/DDBJ databases">
        <title>Evolutionary Origins and Diversification of the Mycorrhizal Mutualists.</title>
        <authorList>
            <consortium name="DOE Joint Genome Institute"/>
            <consortium name="Mycorrhizal Genomics Consortium"/>
            <person name="Kohler A."/>
            <person name="Kuo A."/>
            <person name="Nagy L.G."/>
            <person name="Floudas D."/>
            <person name="Copeland A."/>
            <person name="Barry K.W."/>
            <person name="Cichocki N."/>
            <person name="Veneault-Fourrey C."/>
            <person name="LaButti K."/>
            <person name="Lindquist E.A."/>
            <person name="Lipzen A."/>
            <person name="Lundell T."/>
            <person name="Morin E."/>
            <person name="Murat C."/>
            <person name="Riley R."/>
            <person name="Ohm R."/>
            <person name="Sun H."/>
            <person name="Tunlid A."/>
            <person name="Henrissat B."/>
            <person name="Grigoriev I.V."/>
            <person name="Hibbett D.S."/>
            <person name="Martin F."/>
        </authorList>
    </citation>
    <scope>NUCLEOTIDE SEQUENCE [LARGE SCALE GENOMIC DNA]</scope>
    <source>
        <strain evidence="5 6">Koide BX008</strain>
    </source>
</reference>
<dbReference type="InterPro" id="IPR036910">
    <property type="entry name" value="HMG_box_dom_sf"/>
</dbReference>
<sequence length="89" mass="10531">MPPVRTSHGKKRDASYIPRPPNAFILFRSSFIRSQRVPGNVEGNHSTLSKIIGKCWKALSREERERWEREAVTAQAEHRKKYPDWRFRP</sequence>
<gene>
    <name evidence="5" type="ORF">M378DRAFT_85535</name>
</gene>
<dbReference type="HOGENOM" id="CLU_082854_6_2_1"/>